<comment type="caution">
    <text evidence="3">The sequence shown here is derived from an EMBL/GenBank/DDBJ whole genome shotgun (WGS) entry which is preliminary data.</text>
</comment>
<accession>A0ABT9JUS1</accession>
<dbReference type="RefSeq" id="WP_306390071.1">
    <property type="nucleotide sequence ID" value="NZ_JAVCAP010000021.1"/>
</dbReference>
<proteinExistence type="predicted"/>
<dbReference type="PANTHER" id="PTHR30273">
    <property type="entry name" value="PERIPLASMIC SIGNAL SENSOR AND SIGMA FACTOR ACTIVATOR FECR-RELATED"/>
    <property type="match status" value="1"/>
</dbReference>
<dbReference type="InterPro" id="IPR012373">
    <property type="entry name" value="Ferrdict_sens_TM"/>
</dbReference>
<dbReference type="PANTHER" id="PTHR30273:SF2">
    <property type="entry name" value="PROTEIN FECR"/>
    <property type="match status" value="1"/>
</dbReference>
<dbReference type="PIRSF" id="PIRSF018266">
    <property type="entry name" value="FecR"/>
    <property type="match status" value="1"/>
</dbReference>
<name>A0ABT9JUS1_9PROT</name>
<reference evidence="4" key="1">
    <citation type="journal article" date="2019" name="Int. J. Syst. Evol. Microbiol.">
        <title>The Global Catalogue of Microorganisms (GCM) 10K type strain sequencing project: providing services to taxonomists for standard genome sequencing and annotation.</title>
        <authorList>
            <consortium name="The Broad Institute Genomics Platform"/>
            <consortium name="The Broad Institute Genome Sequencing Center for Infectious Disease"/>
            <person name="Wu L."/>
            <person name="Ma J."/>
        </authorList>
    </citation>
    <scope>NUCLEOTIDE SEQUENCE [LARGE SCALE GENOMIC DNA]</scope>
    <source>
        <strain evidence="4">VKM B-3159</strain>
    </source>
</reference>
<keyword evidence="4" id="KW-1185">Reference proteome</keyword>
<sequence length="333" mass="36740">MRADHMEEQRVLSQAAEWFARLQDQAAQPEDYAGLQAWLAADPAHARVWQRVEAISQPFKQLATAVPAANARATLKQVHSIERRRTLRRLGLGVTVLASGLLMRQALPWRGWLNTYAIAHAGYRTQVGERKQWRLPEGTLLALNTATAVDVYYDQHLRRIVLHQGEILVTTAHDPQRPSRPLVVETLHARLTALGTRFTVRGDLQGGHVAVFEGAVRISPHDAASVEILAGQQARFTQSGVIADGRADLAREAWSRGQLVADNLPLANFIAELNRYTSVTIRVQPAVANLRLVGVYPLNYPQQDIPLILAAVENVLPVRIHQDAAGGLAIAAR</sequence>
<dbReference type="EMBL" id="JAVCAP010000021">
    <property type="protein sequence ID" value="MDP8568351.1"/>
    <property type="molecule type" value="Genomic_DNA"/>
</dbReference>
<evidence type="ECO:0000313" key="4">
    <source>
        <dbReference type="Proteomes" id="UP001225906"/>
    </source>
</evidence>
<evidence type="ECO:0000313" key="3">
    <source>
        <dbReference type="EMBL" id="MDP8568351.1"/>
    </source>
</evidence>
<feature type="domain" description="FecR protein" evidence="1">
    <location>
        <begin position="123"/>
        <end position="217"/>
    </location>
</feature>
<evidence type="ECO:0000259" key="2">
    <source>
        <dbReference type="Pfam" id="PF16220"/>
    </source>
</evidence>
<protein>
    <submittedName>
        <fullName evidence="3">FecR domain-containing protein</fullName>
    </submittedName>
</protein>
<dbReference type="Gene3D" id="2.60.120.1440">
    <property type="match status" value="1"/>
</dbReference>
<dbReference type="InterPro" id="IPR032623">
    <property type="entry name" value="FecR_N"/>
</dbReference>
<dbReference type="InterPro" id="IPR006860">
    <property type="entry name" value="FecR"/>
</dbReference>
<dbReference type="Pfam" id="PF16220">
    <property type="entry name" value="DUF4880"/>
    <property type="match status" value="1"/>
</dbReference>
<feature type="domain" description="FecR N-terminal" evidence="2">
    <location>
        <begin position="14"/>
        <end position="54"/>
    </location>
</feature>
<organism evidence="3 4">
    <name type="scientific">Methylophilus aquaticus</name>
    <dbReference type="NCBI Taxonomy" id="1971610"/>
    <lineage>
        <taxon>Bacteria</taxon>
        <taxon>Pseudomonadati</taxon>
        <taxon>Pseudomonadota</taxon>
        <taxon>Betaproteobacteria</taxon>
        <taxon>Nitrosomonadales</taxon>
        <taxon>Methylophilaceae</taxon>
        <taxon>Methylophilus</taxon>
    </lineage>
</organism>
<gene>
    <name evidence="3" type="ORF">Q9291_10865</name>
</gene>
<evidence type="ECO:0000259" key="1">
    <source>
        <dbReference type="Pfam" id="PF04773"/>
    </source>
</evidence>
<dbReference type="Proteomes" id="UP001225906">
    <property type="component" value="Unassembled WGS sequence"/>
</dbReference>
<dbReference type="Pfam" id="PF04773">
    <property type="entry name" value="FecR"/>
    <property type="match status" value="1"/>
</dbReference>